<comment type="similarity">
    <text evidence="1">Belongs to the glycosyl hydrolase 13 family.</text>
</comment>
<dbReference type="SUPFAM" id="SSF81296">
    <property type="entry name" value="E set domains"/>
    <property type="match status" value="1"/>
</dbReference>
<evidence type="ECO:0000313" key="6">
    <source>
        <dbReference type="EMBL" id="MCD5312966.1"/>
    </source>
</evidence>
<sequence>MASPVRSLPYPLGVHPRDGGVDVAVMAQHADRVQFCLLDPDVPSSGRWSERRIDLPNRTYGIWHGFVPDVQPGQRYGLRVHGEWDPRRGHRHNPAKLLLDPYARAIVPPQRLRPELFGHQVGADLLGNHRIQDHRDSAPFAAHGLVTAAPTARPSTKPHTPWARTVIYEAHVRGLTQNLPGVPDALRGTYAGLAHPATIEHLTGLGVTALELLPIHASQSEAHLEARGLSNYWGYNTLGFFAPNPGYAATEDPGLVVAEFRQMVQTLHEAGLEVLLDVVYNHTCEAGVTGPTLSWRGLDAATYYRLDGDGRDIDFTGCGNSLDATQTRVVQLVLDSLRYWVQEMDVDGFRFDLAPTLARGHNEFHADHPMLVAMRVDPVLAGAKLIAEPWDVGPDGWRTGQFPPPFGEWNDRYRDDVRDFWLTSGARVAAGEMPGGLRDLGTRIAGSADTFQSGRGPLASVNFITAHDGFTLADLTAYNVKHNQDNGEDNRDGTENNRSWNHGVEGDTDDPVILAARRRSIRNMLGTLLFSAGVPMLVAGDEFGRTQAGNNNPYSQNSPVSWLDWELADWQEDLLATTRHLISLRQRFGAVHPSRFFTGEQGPSGLRDVAWFAEDGAEMTMAHWGDGQRRMLQVLFAEPPAAIGPAETTGSLLLVIAGAAQPPTVILPDVPPLSSYELLWDSAEPRPPAPGSTQALTPATEIAPSPDSLRLYVAR</sequence>
<accession>A0A9X1NGP5</accession>
<protein>
    <submittedName>
        <fullName evidence="6">Glycogen debranching protein GlgX</fullName>
    </submittedName>
</protein>
<dbReference type="Gene3D" id="3.20.20.80">
    <property type="entry name" value="Glycosidases"/>
    <property type="match status" value="1"/>
</dbReference>
<dbReference type="Proteomes" id="UP001138997">
    <property type="component" value="Unassembled WGS sequence"/>
</dbReference>
<dbReference type="PANTHER" id="PTHR43002">
    <property type="entry name" value="GLYCOGEN DEBRANCHING ENZYME"/>
    <property type="match status" value="1"/>
</dbReference>
<organism evidence="6 7">
    <name type="scientific">Kineosporia babensis</name>
    <dbReference type="NCBI Taxonomy" id="499548"/>
    <lineage>
        <taxon>Bacteria</taxon>
        <taxon>Bacillati</taxon>
        <taxon>Actinomycetota</taxon>
        <taxon>Actinomycetes</taxon>
        <taxon>Kineosporiales</taxon>
        <taxon>Kineosporiaceae</taxon>
        <taxon>Kineosporia</taxon>
    </lineage>
</organism>
<dbReference type="InterPro" id="IPR013783">
    <property type="entry name" value="Ig-like_fold"/>
</dbReference>
<dbReference type="InterPro" id="IPR004193">
    <property type="entry name" value="Glyco_hydro_13_N"/>
</dbReference>
<evidence type="ECO:0000256" key="1">
    <source>
        <dbReference type="ARBA" id="ARBA00008061"/>
    </source>
</evidence>
<comment type="caution">
    <text evidence="6">The sequence shown here is derived from an EMBL/GenBank/DDBJ whole genome shotgun (WGS) entry which is preliminary data.</text>
</comment>
<feature type="domain" description="Glycosyl hydrolase family 13 catalytic" evidence="5">
    <location>
        <begin position="165"/>
        <end position="585"/>
    </location>
</feature>
<proteinExistence type="inferred from homology"/>
<keyword evidence="2" id="KW-0378">Hydrolase</keyword>
<feature type="compositionally biased region" description="Basic and acidic residues" evidence="4">
    <location>
        <begin position="483"/>
        <end position="495"/>
    </location>
</feature>
<dbReference type="GO" id="GO:0004135">
    <property type="term" value="F:amylo-alpha-1,6-glucosidase activity"/>
    <property type="evidence" value="ECO:0007669"/>
    <property type="project" value="InterPro"/>
</dbReference>
<keyword evidence="3" id="KW-0326">Glycosidase</keyword>
<dbReference type="InterPro" id="IPR011837">
    <property type="entry name" value="Glycogen_debranch_GlgX"/>
</dbReference>
<dbReference type="InterPro" id="IPR017853">
    <property type="entry name" value="GH"/>
</dbReference>
<evidence type="ECO:0000313" key="7">
    <source>
        <dbReference type="Proteomes" id="UP001138997"/>
    </source>
</evidence>
<dbReference type="CDD" id="cd02856">
    <property type="entry name" value="E_set_GDE_Isoamylase_N"/>
    <property type="match status" value="1"/>
</dbReference>
<dbReference type="Gene3D" id="2.60.40.1180">
    <property type="entry name" value="Golgi alpha-mannosidase II"/>
    <property type="match status" value="1"/>
</dbReference>
<dbReference type="RefSeq" id="WP_231443715.1">
    <property type="nucleotide sequence ID" value="NZ_JAJOMB010000009.1"/>
</dbReference>
<dbReference type="Pfam" id="PF00128">
    <property type="entry name" value="Alpha-amylase"/>
    <property type="match status" value="1"/>
</dbReference>
<dbReference type="NCBIfam" id="TIGR02100">
    <property type="entry name" value="glgX_debranch"/>
    <property type="match status" value="1"/>
</dbReference>
<dbReference type="InterPro" id="IPR044505">
    <property type="entry name" value="GlgX_Isoamylase_N_E_set"/>
</dbReference>
<name>A0A9X1NGP5_9ACTN</name>
<dbReference type="Pfam" id="PF02922">
    <property type="entry name" value="CBM_48"/>
    <property type="match status" value="1"/>
</dbReference>
<evidence type="ECO:0000259" key="5">
    <source>
        <dbReference type="SMART" id="SM00642"/>
    </source>
</evidence>
<evidence type="ECO:0000256" key="4">
    <source>
        <dbReference type="SAM" id="MobiDB-lite"/>
    </source>
</evidence>
<dbReference type="InterPro" id="IPR006047">
    <property type="entry name" value="GH13_cat_dom"/>
</dbReference>
<dbReference type="SUPFAM" id="SSF51011">
    <property type="entry name" value="Glycosyl hydrolase domain"/>
    <property type="match status" value="1"/>
</dbReference>
<dbReference type="AlphaFoldDB" id="A0A9X1NGP5"/>
<dbReference type="SMART" id="SM00642">
    <property type="entry name" value="Aamy"/>
    <property type="match status" value="1"/>
</dbReference>
<evidence type="ECO:0000256" key="2">
    <source>
        <dbReference type="ARBA" id="ARBA00022801"/>
    </source>
</evidence>
<evidence type="ECO:0000256" key="3">
    <source>
        <dbReference type="ARBA" id="ARBA00023295"/>
    </source>
</evidence>
<dbReference type="InterPro" id="IPR014756">
    <property type="entry name" value="Ig_E-set"/>
</dbReference>
<dbReference type="GO" id="GO:0005980">
    <property type="term" value="P:glycogen catabolic process"/>
    <property type="evidence" value="ECO:0007669"/>
    <property type="project" value="InterPro"/>
</dbReference>
<dbReference type="EMBL" id="JAJOMB010000009">
    <property type="protein sequence ID" value="MCD5312966.1"/>
    <property type="molecule type" value="Genomic_DNA"/>
</dbReference>
<keyword evidence="7" id="KW-1185">Reference proteome</keyword>
<dbReference type="InterPro" id="IPR013780">
    <property type="entry name" value="Glyco_hydro_b"/>
</dbReference>
<dbReference type="CDD" id="cd11326">
    <property type="entry name" value="AmyAc_Glg_debranch"/>
    <property type="match status" value="1"/>
</dbReference>
<dbReference type="Gene3D" id="2.60.40.10">
    <property type="entry name" value="Immunoglobulins"/>
    <property type="match status" value="1"/>
</dbReference>
<feature type="region of interest" description="Disordered" evidence="4">
    <location>
        <begin position="483"/>
        <end position="506"/>
    </location>
</feature>
<reference evidence="6" key="1">
    <citation type="submission" date="2021-11" db="EMBL/GenBank/DDBJ databases">
        <title>Streptomyces corallinus and Kineosporia corallina sp. nov., two new coral-derived marine actinobacteria.</title>
        <authorList>
            <person name="Buangrab K."/>
            <person name="Sutthacheep M."/>
            <person name="Yeemin T."/>
            <person name="Harunari E."/>
            <person name="Igarashi Y."/>
            <person name="Sripreechasak P."/>
            <person name="Kanchanasin P."/>
            <person name="Tanasupawat S."/>
            <person name="Phongsopitanun W."/>
        </authorList>
    </citation>
    <scope>NUCLEOTIDE SEQUENCE</scope>
    <source>
        <strain evidence="6">JCM 31032</strain>
    </source>
</reference>
<gene>
    <name evidence="6" type="primary">glgX</name>
    <name evidence="6" type="ORF">LR394_18825</name>
</gene>
<dbReference type="SUPFAM" id="SSF51445">
    <property type="entry name" value="(Trans)glycosidases"/>
    <property type="match status" value="1"/>
</dbReference>